<sequence>MAVEEAMRRSLREGFVELLVRSLRPAIEPRQDIVGSVDNVKNAFSSWDNCMAATYCKWPVIAIMIIGGLIIFSVVWCIIRCACCGLSCCCSCCNFLKCCGNCCGCCDPPRGKRHKYLDEPYIPPNQGYKVQPPMNPHFPPVAPTMTPATAQFTGVTTVGATSNATPQYAEFDVSKKGGEDALPAMPSWEGADKKKVLVEEEEVEMNQLKKPEASGQNGALGVGAAAAVSGTGTSPVGSPGLNRSPYGLPPGGPANNGYFPAPGVEADPYGSNSRDYSVAGGGYGQPSNMGGEQGYGIAAGAMGAGAGRRSPYNDGGYGDTGYGQQGRAYGAPARQDSYNTYGSSRQQGGGAYDGYNQGNQGYDNQGNQGYDNQATQGYGSQANQGYGMGARRNSPPNELPADNGYSQPAAGYGQDRHSPAPAAGYGQERRSPASQAAYGNYDNASYSSQPYPNDSAMPLRAPPQRQYTNDTTHNVLNDAGFDFGTSSYSRPAVSSGGYRQPSPVQQQQPQGYPGYKPYSPVNSKPPGGNGW</sequence>
<feature type="compositionally biased region" description="Polar residues" evidence="1">
    <location>
        <begin position="375"/>
        <end position="384"/>
    </location>
</feature>
<feature type="compositionally biased region" description="Polar residues" evidence="1">
    <location>
        <begin position="336"/>
        <end position="345"/>
    </location>
</feature>
<comment type="caution">
    <text evidence="3">The sequence shown here is derived from an EMBL/GenBank/DDBJ whole genome shotgun (WGS) entry which is preliminary data.</text>
</comment>
<keyword evidence="2" id="KW-1133">Transmembrane helix</keyword>
<dbReference type="PANTHER" id="PTHR40018">
    <property type="entry name" value="[PSI+] INDUCTION PROTEIN 2"/>
    <property type="match status" value="1"/>
</dbReference>
<evidence type="ECO:0000313" key="3">
    <source>
        <dbReference type="EMBL" id="KAK0632868.1"/>
    </source>
</evidence>
<dbReference type="Proteomes" id="UP001175000">
    <property type="component" value="Unassembled WGS sequence"/>
</dbReference>
<evidence type="ECO:0000256" key="2">
    <source>
        <dbReference type="SAM" id="Phobius"/>
    </source>
</evidence>
<evidence type="ECO:0000256" key="1">
    <source>
        <dbReference type="SAM" id="MobiDB-lite"/>
    </source>
</evidence>
<reference evidence="3" key="1">
    <citation type="submission" date="2023-06" db="EMBL/GenBank/DDBJ databases">
        <title>Genome-scale phylogeny and comparative genomics of the fungal order Sordariales.</title>
        <authorList>
            <consortium name="Lawrence Berkeley National Laboratory"/>
            <person name="Hensen N."/>
            <person name="Bonometti L."/>
            <person name="Westerberg I."/>
            <person name="Brannstrom I.O."/>
            <person name="Guillou S."/>
            <person name="Cros-Aarteil S."/>
            <person name="Calhoun S."/>
            <person name="Haridas S."/>
            <person name="Kuo A."/>
            <person name="Mondo S."/>
            <person name="Pangilinan J."/>
            <person name="Riley R."/>
            <person name="Labutti K."/>
            <person name="Andreopoulos B."/>
            <person name="Lipzen A."/>
            <person name="Chen C."/>
            <person name="Yanf M."/>
            <person name="Daum C."/>
            <person name="Ng V."/>
            <person name="Clum A."/>
            <person name="Steindorff A."/>
            <person name="Ohm R."/>
            <person name="Martin F."/>
            <person name="Silar P."/>
            <person name="Natvig D."/>
            <person name="Lalanne C."/>
            <person name="Gautier V."/>
            <person name="Ament-Velasquez S.L."/>
            <person name="Kruys A."/>
            <person name="Hutchinson M.I."/>
            <person name="Powell A.J."/>
            <person name="Barry K."/>
            <person name="Miller A.N."/>
            <person name="Grigoriev I.V."/>
            <person name="Debuchy R."/>
            <person name="Gladieux P."/>
            <person name="Thoren M.H."/>
            <person name="Johannesson H."/>
        </authorList>
    </citation>
    <scope>NUCLEOTIDE SEQUENCE</scope>
    <source>
        <strain evidence="3">CBS 606.72</strain>
    </source>
</reference>
<keyword evidence="4" id="KW-1185">Reference proteome</keyword>
<dbReference type="AlphaFoldDB" id="A0AA39XF78"/>
<feature type="compositionally biased region" description="Low complexity" evidence="1">
    <location>
        <begin position="353"/>
        <end position="374"/>
    </location>
</feature>
<feature type="compositionally biased region" description="Low complexity" evidence="1">
    <location>
        <begin position="500"/>
        <end position="520"/>
    </location>
</feature>
<evidence type="ECO:0008006" key="5">
    <source>
        <dbReference type="Google" id="ProtNLM"/>
    </source>
</evidence>
<dbReference type="PANTHER" id="PTHR40018:SF1">
    <property type="entry name" value="[PSI+] INDUCTION PROTEIN 2"/>
    <property type="match status" value="1"/>
</dbReference>
<feature type="compositionally biased region" description="Low complexity" evidence="1">
    <location>
        <begin position="228"/>
        <end position="240"/>
    </location>
</feature>
<evidence type="ECO:0000313" key="4">
    <source>
        <dbReference type="Proteomes" id="UP001175000"/>
    </source>
</evidence>
<organism evidence="3 4">
    <name type="scientific">Immersiella caudata</name>
    <dbReference type="NCBI Taxonomy" id="314043"/>
    <lineage>
        <taxon>Eukaryota</taxon>
        <taxon>Fungi</taxon>
        <taxon>Dikarya</taxon>
        <taxon>Ascomycota</taxon>
        <taxon>Pezizomycotina</taxon>
        <taxon>Sordariomycetes</taxon>
        <taxon>Sordariomycetidae</taxon>
        <taxon>Sordariales</taxon>
        <taxon>Lasiosphaeriaceae</taxon>
        <taxon>Immersiella</taxon>
    </lineage>
</organism>
<proteinExistence type="predicted"/>
<feature type="compositionally biased region" description="Polar residues" evidence="1">
    <location>
        <begin position="465"/>
        <end position="475"/>
    </location>
</feature>
<dbReference type="EMBL" id="JAULSU010000001">
    <property type="protein sequence ID" value="KAK0632868.1"/>
    <property type="molecule type" value="Genomic_DNA"/>
</dbReference>
<dbReference type="GO" id="GO:0005886">
    <property type="term" value="C:plasma membrane"/>
    <property type="evidence" value="ECO:0007669"/>
    <property type="project" value="TreeGrafter"/>
</dbReference>
<protein>
    <recommendedName>
        <fullName evidence="5">Fibroin-3</fullName>
    </recommendedName>
</protein>
<feature type="region of interest" description="Disordered" evidence="1">
    <location>
        <begin position="228"/>
        <end position="272"/>
    </location>
</feature>
<name>A0AA39XF78_9PEZI</name>
<accession>A0AA39XF78</accession>
<keyword evidence="2" id="KW-0472">Membrane</keyword>
<feature type="compositionally biased region" description="Gly residues" evidence="1">
    <location>
        <begin position="315"/>
        <end position="324"/>
    </location>
</feature>
<dbReference type="InterPro" id="IPR037504">
    <property type="entry name" value="PSI_induc_2"/>
</dbReference>
<gene>
    <name evidence="3" type="ORF">B0T14DRAFT_491141</name>
</gene>
<feature type="region of interest" description="Disordered" evidence="1">
    <location>
        <begin position="315"/>
        <end position="531"/>
    </location>
</feature>
<feature type="compositionally biased region" description="Polar residues" evidence="1">
    <location>
        <begin position="442"/>
        <end position="452"/>
    </location>
</feature>
<dbReference type="GO" id="GO:0005935">
    <property type="term" value="C:cellular bud neck"/>
    <property type="evidence" value="ECO:0007669"/>
    <property type="project" value="TreeGrafter"/>
</dbReference>
<feature type="transmembrane region" description="Helical" evidence="2">
    <location>
        <begin position="58"/>
        <end position="79"/>
    </location>
</feature>
<keyword evidence="2" id="KW-0812">Transmembrane</keyword>